<keyword evidence="3" id="KW-1185">Reference proteome</keyword>
<dbReference type="Proteomes" id="UP000569329">
    <property type="component" value="Unassembled WGS sequence"/>
</dbReference>
<dbReference type="PANTHER" id="PTHR46832:SF1">
    <property type="entry name" value="5'-METHYLTHIOADENOSINE_S-ADENOSYLHOMOCYSTEINE NUCLEOSIDASE"/>
    <property type="match status" value="1"/>
</dbReference>
<proteinExistence type="predicted"/>
<gene>
    <name evidence="2" type="ORF">FHX42_001896</name>
</gene>
<keyword evidence="2" id="KW-0560">Oxidoreductase</keyword>
<feature type="domain" description="Nucleoside phosphorylase" evidence="1">
    <location>
        <begin position="27"/>
        <end position="156"/>
    </location>
</feature>
<organism evidence="2 3">
    <name type="scientific">Halosaccharopolyspora lacisalsi</name>
    <dbReference type="NCBI Taxonomy" id="1000566"/>
    <lineage>
        <taxon>Bacteria</taxon>
        <taxon>Bacillati</taxon>
        <taxon>Actinomycetota</taxon>
        <taxon>Actinomycetes</taxon>
        <taxon>Pseudonocardiales</taxon>
        <taxon>Pseudonocardiaceae</taxon>
        <taxon>Halosaccharopolyspora</taxon>
    </lineage>
</organism>
<sequence>MSTGLLVCAPLHVEAWALRRDLGSRTVRRTGYGVRRSARSAVRLLHHPGHALAVAGVAGGIDPAVRSGDVVVADDLLGADGTVVRTCRSARLVEELRRRGLTVHCGPIVTADRLVRGAERPEWSRTEAIAVDMESAVLAGAAGDRAFAVVRVAVDTVCEPLLNPGTPRRGWAALRQLRRTAGPLARWASSVAPPDEEIHSTRTREVS</sequence>
<comment type="caution">
    <text evidence="2">The sequence shown here is derived from an EMBL/GenBank/DDBJ whole genome shotgun (WGS) entry which is preliminary data.</text>
</comment>
<dbReference type="EC" id="1.17.7.4" evidence="2"/>
<dbReference type="EMBL" id="JACGWZ010000002">
    <property type="protein sequence ID" value="MBA8824549.1"/>
    <property type="molecule type" value="Genomic_DNA"/>
</dbReference>
<dbReference type="PANTHER" id="PTHR46832">
    <property type="entry name" value="5'-METHYLTHIOADENOSINE/S-ADENOSYLHOMOCYSTEINE NUCLEOSIDASE"/>
    <property type="match status" value="1"/>
</dbReference>
<evidence type="ECO:0000313" key="2">
    <source>
        <dbReference type="EMBL" id="MBA8824549.1"/>
    </source>
</evidence>
<dbReference type="GO" id="GO:0005829">
    <property type="term" value="C:cytosol"/>
    <property type="evidence" value="ECO:0007669"/>
    <property type="project" value="TreeGrafter"/>
</dbReference>
<dbReference type="GO" id="GO:0051745">
    <property type="term" value="F:4-hydroxy-3-methylbut-2-enyl diphosphate reductase activity"/>
    <property type="evidence" value="ECO:0007669"/>
    <property type="project" value="UniProtKB-EC"/>
</dbReference>
<evidence type="ECO:0000259" key="1">
    <source>
        <dbReference type="Pfam" id="PF01048"/>
    </source>
</evidence>
<dbReference type="Pfam" id="PF01048">
    <property type="entry name" value="PNP_UDP_1"/>
    <property type="match status" value="1"/>
</dbReference>
<reference evidence="2 3" key="1">
    <citation type="submission" date="2020-07" db="EMBL/GenBank/DDBJ databases">
        <title>Sequencing the genomes of 1000 actinobacteria strains.</title>
        <authorList>
            <person name="Klenk H.-P."/>
        </authorList>
    </citation>
    <scope>NUCLEOTIDE SEQUENCE [LARGE SCALE GENOMIC DNA]</scope>
    <source>
        <strain evidence="2 3">DSM 45975</strain>
    </source>
</reference>
<dbReference type="GO" id="GO:0009116">
    <property type="term" value="P:nucleoside metabolic process"/>
    <property type="evidence" value="ECO:0007669"/>
    <property type="project" value="InterPro"/>
</dbReference>
<evidence type="ECO:0000313" key="3">
    <source>
        <dbReference type="Proteomes" id="UP000569329"/>
    </source>
</evidence>
<dbReference type="InterPro" id="IPR035994">
    <property type="entry name" value="Nucleoside_phosphorylase_sf"/>
</dbReference>
<dbReference type="GO" id="GO:0019284">
    <property type="term" value="P:L-methionine salvage from S-adenosylmethionine"/>
    <property type="evidence" value="ECO:0007669"/>
    <property type="project" value="TreeGrafter"/>
</dbReference>
<dbReference type="SUPFAM" id="SSF53167">
    <property type="entry name" value="Purine and uridine phosphorylases"/>
    <property type="match status" value="1"/>
</dbReference>
<name>A0A839DUW2_9PSEU</name>
<dbReference type="InterPro" id="IPR000845">
    <property type="entry name" value="Nucleoside_phosphorylase_d"/>
</dbReference>
<dbReference type="Gene3D" id="3.40.50.1580">
    <property type="entry name" value="Nucleoside phosphorylase domain"/>
    <property type="match status" value="1"/>
</dbReference>
<protein>
    <submittedName>
        <fullName evidence="2">4-hydroxy-3-methylbut-2-enyl diphosphate reductase</fullName>
        <ecNumber evidence="2">1.17.7.4</ecNumber>
    </submittedName>
</protein>
<dbReference type="GO" id="GO:0008782">
    <property type="term" value="F:adenosylhomocysteine nucleosidase activity"/>
    <property type="evidence" value="ECO:0007669"/>
    <property type="project" value="TreeGrafter"/>
</dbReference>
<dbReference type="AlphaFoldDB" id="A0A839DUW2"/>
<accession>A0A839DUW2</accession>
<dbReference type="RefSeq" id="WP_182543807.1">
    <property type="nucleotide sequence ID" value="NZ_JACGWZ010000002.1"/>
</dbReference>
<dbReference type="GO" id="GO:0008930">
    <property type="term" value="F:methylthioadenosine nucleosidase activity"/>
    <property type="evidence" value="ECO:0007669"/>
    <property type="project" value="TreeGrafter"/>
</dbReference>